<keyword evidence="7" id="KW-0614">Plasmid</keyword>
<name>A0A6N1ADA2_9PROT</name>
<evidence type="ECO:0000259" key="4">
    <source>
        <dbReference type="Pfam" id="PF00205"/>
    </source>
</evidence>
<dbReference type="KEGG" id="aoz:HUE56_02040"/>
<gene>
    <name evidence="7" type="ORF">HUE56_02040</name>
</gene>
<evidence type="ECO:0000256" key="1">
    <source>
        <dbReference type="ARBA" id="ARBA00007812"/>
    </source>
</evidence>
<dbReference type="GO" id="GO:0005948">
    <property type="term" value="C:acetolactate synthase complex"/>
    <property type="evidence" value="ECO:0007669"/>
    <property type="project" value="TreeGrafter"/>
</dbReference>
<keyword evidence="2 3" id="KW-0786">Thiamine pyrophosphate</keyword>
<evidence type="ECO:0000313" key="8">
    <source>
        <dbReference type="Proteomes" id="UP000509702"/>
    </source>
</evidence>
<dbReference type="CDD" id="cd07035">
    <property type="entry name" value="TPP_PYR_POX_like"/>
    <property type="match status" value="1"/>
</dbReference>
<dbReference type="Pfam" id="PF00205">
    <property type="entry name" value="TPP_enzyme_M"/>
    <property type="match status" value="1"/>
</dbReference>
<dbReference type="Pfam" id="PF02775">
    <property type="entry name" value="TPP_enzyme_C"/>
    <property type="match status" value="1"/>
</dbReference>
<evidence type="ECO:0000256" key="2">
    <source>
        <dbReference type="ARBA" id="ARBA00023052"/>
    </source>
</evidence>
<dbReference type="PANTHER" id="PTHR18968">
    <property type="entry name" value="THIAMINE PYROPHOSPHATE ENZYMES"/>
    <property type="match status" value="1"/>
</dbReference>
<dbReference type="RefSeq" id="WP_149199378.1">
    <property type="nucleotide sequence ID" value="NZ_BSOV01000005.1"/>
</dbReference>
<accession>A0A6N1ADA2</accession>
<dbReference type="InterPro" id="IPR029035">
    <property type="entry name" value="DHS-like_NAD/FAD-binding_dom"/>
</dbReference>
<dbReference type="PANTHER" id="PTHR18968:SF120">
    <property type="entry name" value="ACETOLACTATE SYNTHASE LARGE SUBUNIT"/>
    <property type="match status" value="1"/>
</dbReference>
<keyword evidence="8" id="KW-1185">Reference proteome</keyword>
<dbReference type="SUPFAM" id="SSF52518">
    <property type="entry name" value="Thiamin diphosphate-binding fold (THDP-binding)"/>
    <property type="match status" value="2"/>
</dbReference>
<dbReference type="SUPFAM" id="SSF52467">
    <property type="entry name" value="DHS-like NAD/FAD-binding domain"/>
    <property type="match status" value="1"/>
</dbReference>
<protein>
    <submittedName>
        <fullName evidence="7">Thiamine pyrophosphate-binding protein</fullName>
    </submittedName>
</protein>
<feature type="domain" description="Thiamine pyrophosphate enzyme N-terminal TPP-binding" evidence="6">
    <location>
        <begin position="3"/>
        <end position="115"/>
    </location>
</feature>
<dbReference type="GO" id="GO:0030976">
    <property type="term" value="F:thiamine pyrophosphate binding"/>
    <property type="evidence" value="ECO:0007669"/>
    <property type="project" value="InterPro"/>
</dbReference>
<dbReference type="Gene3D" id="3.40.50.970">
    <property type="match status" value="2"/>
</dbReference>
<proteinExistence type="inferred from homology"/>
<comment type="similarity">
    <text evidence="1 3">Belongs to the TPP enzyme family.</text>
</comment>
<dbReference type="InterPro" id="IPR029061">
    <property type="entry name" value="THDP-binding"/>
</dbReference>
<dbReference type="CDD" id="cd00568">
    <property type="entry name" value="TPP_enzymes"/>
    <property type="match status" value="1"/>
</dbReference>
<evidence type="ECO:0000313" key="7">
    <source>
        <dbReference type="EMBL" id="QKS49655.1"/>
    </source>
</evidence>
<dbReference type="GO" id="GO:0009099">
    <property type="term" value="P:L-valine biosynthetic process"/>
    <property type="evidence" value="ECO:0007669"/>
    <property type="project" value="TreeGrafter"/>
</dbReference>
<feature type="domain" description="Thiamine pyrophosphate enzyme TPP-binding" evidence="5">
    <location>
        <begin position="391"/>
        <end position="537"/>
    </location>
</feature>
<dbReference type="FunFam" id="3.40.50.970:FF:000007">
    <property type="entry name" value="Acetolactate synthase"/>
    <property type="match status" value="1"/>
</dbReference>
<evidence type="ECO:0000256" key="3">
    <source>
        <dbReference type="RuleBase" id="RU362132"/>
    </source>
</evidence>
<reference evidence="7 8" key="1">
    <citation type="submission" date="2020-06" db="EMBL/GenBank/DDBJ databases">
        <title>Complete genome of Azosprillum oryzae KACC14407.</title>
        <authorList>
            <person name="Kim M."/>
            <person name="Park Y.-J."/>
            <person name="Shin J.-H."/>
        </authorList>
    </citation>
    <scope>NUCLEOTIDE SEQUENCE [LARGE SCALE GENOMIC DNA]</scope>
    <source>
        <strain evidence="7 8">KACC 14407</strain>
        <plasmid evidence="7 8">unnamed2</plasmid>
    </source>
</reference>
<sequence>MKTGGQLIVEALEAQGVRRVFGVPGESYLAVLDALHDSPIEMVVARHEGGAAMMAEAQAKLTGRPGVCLVTRGPGATNAASGIHVAQQDETPLVVLVGQIERGMRGRDAFQEVDYGKLFGGMCKWVAEIDSADRVPEMISRAFHTAMAGRPGPVVLALPEDTLTETAAPDADAAIAPWAEPVECAPTPAQLASFGALLAKAERPLLVVGGSRWTAESVAALQGFAEKLSLPVAVTFRRQMLFDHCHPLYAGDIGLGINPKLTALVRDSDLLILLGDRFSEVPSQSYDLLGIPDPQKTGGKSVVHIHPGAEEIGRVYRPSLGMVATPAGFLDAVAELSLTAKPEWKARAEAAHAVYEAWSTPPDTIPGDVQMGRIMAWLDERLEHDAIFTNGAGNYATWIHRFHRFRRFGTQAAPVCGSMGYGLPAAIAAKLQHRTRDVLCFAGDGCFQMTGLEFGTAVQEGAAVIVLVVDNGMYGTIRMHQEREYPGRVSGTRLQNPDFAAFARAYGGHGETVETTDQFAPAFERARASGLPAIIHIKLDPEALTPSRTLSEIRAAAMGK</sequence>
<dbReference type="InterPro" id="IPR011766">
    <property type="entry name" value="TPP_enzyme_TPP-bd"/>
</dbReference>
<feature type="domain" description="Thiamine pyrophosphate enzyme central" evidence="4">
    <location>
        <begin position="196"/>
        <end position="332"/>
    </location>
</feature>
<dbReference type="Gene3D" id="3.40.50.1220">
    <property type="entry name" value="TPP-binding domain"/>
    <property type="match status" value="1"/>
</dbReference>
<dbReference type="GO" id="GO:0000287">
    <property type="term" value="F:magnesium ion binding"/>
    <property type="evidence" value="ECO:0007669"/>
    <property type="project" value="InterPro"/>
</dbReference>
<dbReference type="GO" id="GO:0003984">
    <property type="term" value="F:acetolactate synthase activity"/>
    <property type="evidence" value="ECO:0007669"/>
    <property type="project" value="TreeGrafter"/>
</dbReference>
<dbReference type="NCBIfam" id="NF006052">
    <property type="entry name" value="PRK08199.1"/>
    <property type="match status" value="1"/>
</dbReference>
<dbReference type="EMBL" id="CP054616">
    <property type="protein sequence ID" value="QKS49655.1"/>
    <property type="molecule type" value="Genomic_DNA"/>
</dbReference>
<dbReference type="Proteomes" id="UP000509702">
    <property type="component" value="Plasmid unnamed2"/>
</dbReference>
<geneLocation type="plasmid" evidence="7 8">
    <name>unnamed2</name>
</geneLocation>
<evidence type="ECO:0000259" key="5">
    <source>
        <dbReference type="Pfam" id="PF02775"/>
    </source>
</evidence>
<dbReference type="GO" id="GO:0009097">
    <property type="term" value="P:isoleucine biosynthetic process"/>
    <property type="evidence" value="ECO:0007669"/>
    <property type="project" value="TreeGrafter"/>
</dbReference>
<dbReference type="OrthoDB" id="4494979at2"/>
<organism evidence="7 8">
    <name type="scientific">Azospirillum oryzae</name>
    <dbReference type="NCBI Taxonomy" id="286727"/>
    <lineage>
        <taxon>Bacteria</taxon>
        <taxon>Pseudomonadati</taxon>
        <taxon>Pseudomonadota</taxon>
        <taxon>Alphaproteobacteria</taxon>
        <taxon>Rhodospirillales</taxon>
        <taxon>Azospirillaceae</taxon>
        <taxon>Azospirillum</taxon>
    </lineage>
</organism>
<dbReference type="AlphaFoldDB" id="A0A6N1ADA2"/>
<dbReference type="InterPro" id="IPR012000">
    <property type="entry name" value="Thiamin_PyroP_enz_cen_dom"/>
</dbReference>
<dbReference type="InterPro" id="IPR012001">
    <property type="entry name" value="Thiamin_PyroP_enz_TPP-bd_dom"/>
</dbReference>
<dbReference type="Pfam" id="PF02776">
    <property type="entry name" value="TPP_enzyme_N"/>
    <property type="match status" value="1"/>
</dbReference>
<dbReference type="GO" id="GO:0050660">
    <property type="term" value="F:flavin adenine dinucleotide binding"/>
    <property type="evidence" value="ECO:0007669"/>
    <property type="project" value="TreeGrafter"/>
</dbReference>
<dbReference type="InterPro" id="IPR045229">
    <property type="entry name" value="TPP_enz"/>
</dbReference>
<evidence type="ECO:0000259" key="6">
    <source>
        <dbReference type="Pfam" id="PF02776"/>
    </source>
</evidence>